<evidence type="ECO:0000256" key="5">
    <source>
        <dbReference type="ARBA" id="ARBA00022801"/>
    </source>
</evidence>
<comment type="function">
    <text evidence="12">Represses a number of genes involved in the response to DNA damage (SOS response), including recA and lexA. In the presence of single-stranded DNA, RecA interacts with LexA causing an autocatalytic cleavage which disrupts the DNA-binding part of LexA, leading to derepression of the SOS regulon and eventually DNA repair.</text>
</comment>
<evidence type="ECO:0000256" key="10">
    <source>
        <dbReference type="ARBA" id="ARBA00023204"/>
    </source>
</evidence>
<dbReference type="GO" id="GO:0009432">
    <property type="term" value="P:SOS response"/>
    <property type="evidence" value="ECO:0007669"/>
    <property type="project" value="UniProtKB-UniRule"/>
</dbReference>
<dbReference type="Pfam" id="PF00717">
    <property type="entry name" value="Peptidase_S24"/>
    <property type="match status" value="1"/>
</dbReference>
<dbReference type="InterPro" id="IPR006200">
    <property type="entry name" value="LexA"/>
</dbReference>
<name>A0A7X6IBN3_9BACT</name>
<dbReference type="EC" id="3.4.21.88" evidence="12"/>
<comment type="catalytic activity">
    <reaction evidence="12">
        <text>Hydrolysis of Ala-|-Gly bond in repressor LexA.</text>
        <dbReference type="EC" id="3.4.21.88"/>
    </reaction>
</comment>
<keyword evidence="7 12" id="KW-0805">Transcription regulation</keyword>
<dbReference type="AlphaFoldDB" id="A0A7X6IBN3"/>
<dbReference type="InterPro" id="IPR006199">
    <property type="entry name" value="LexA_DNA-bd_dom"/>
</dbReference>
<evidence type="ECO:0000313" key="16">
    <source>
        <dbReference type="EMBL" id="NKE71951.1"/>
    </source>
</evidence>
<dbReference type="GO" id="GO:0006281">
    <property type="term" value="P:DNA repair"/>
    <property type="evidence" value="ECO:0007669"/>
    <property type="project" value="UniProtKB-UniRule"/>
</dbReference>
<dbReference type="PRINTS" id="PR00726">
    <property type="entry name" value="LEXASERPTASE"/>
</dbReference>
<evidence type="ECO:0000256" key="11">
    <source>
        <dbReference type="ARBA" id="ARBA00023236"/>
    </source>
</evidence>
<feature type="domain" description="Peptidase S24/S26A/S26B/S26C" evidence="14">
    <location>
        <begin position="77"/>
        <end position="193"/>
    </location>
</feature>
<feature type="site" description="Cleavage; by autolysis" evidence="12">
    <location>
        <begin position="84"/>
        <end position="85"/>
    </location>
</feature>
<dbReference type="RefSeq" id="WP_168061048.1">
    <property type="nucleotide sequence ID" value="NZ_VTOW01000002.1"/>
</dbReference>
<keyword evidence="9 12" id="KW-0804">Transcription</keyword>
<keyword evidence="8 12" id="KW-0238">DNA-binding</keyword>
<dbReference type="HAMAP" id="MF_00015">
    <property type="entry name" value="LexA"/>
    <property type="match status" value="1"/>
</dbReference>
<feature type="active site" description="For autocatalytic cleavage activity" evidence="12">
    <location>
        <position position="156"/>
    </location>
</feature>
<sequence length="204" mass="22473">MPQLLTDRQAQVLQFITGYLADHGFPPTQREIMRRFKMKSTRGVARHLEALEKKGHLSRSHRGARALELRGATRGIPVVGKVAAGEPILATENIEGRIDLNRSLARWKDAFLLKVKGDSMIQAGILEGDYLLVKPQPGAEEGEIVVALLNGEATVKRFEKKGERILLHSANPAYRPIEVTPQSGDFRIIGKAVAVIRSLESPIG</sequence>
<dbReference type="GO" id="GO:0006508">
    <property type="term" value="P:proteolysis"/>
    <property type="evidence" value="ECO:0007669"/>
    <property type="project" value="InterPro"/>
</dbReference>
<dbReference type="GO" id="GO:0003677">
    <property type="term" value="F:DNA binding"/>
    <property type="evidence" value="ECO:0007669"/>
    <property type="project" value="UniProtKB-UniRule"/>
</dbReference>
<evidence type="ECO:0000256" key="8">
    <source>
        <dbReference type="ARBA" id="ARBA00023125"/>
    </source>
</evidence>
<organism evidence="16 17">
    <name type="scientific">Candidatus Manganitrophus noduliformans</name>
    <dbReference type="NCBI Taxonomy" id="2606439"/>
    <lineage>
        <taxon>Bacteria</taxon>
        <taxon>Pseudomonadati</taxon>
        <taxon>Nitrospirota</taxon>
        <taxon>Nitrospiria</taxon>
        <taxon>Candidatus Troglogloeales</taxon>
        <taxon>Candidatus Manganitrophaceae</taxon>
        <taxon>Candidatus Manganitrophus</taxon>
    </lineage>
</organism>
<dbReference type="FunFam" id="2.10.109.10:FF:000001">
    <property type="entry name" value="LexA repressor"/>
    <property type="match status" value="1"/>
</dbReference>
<dbReference type="PANTHER" id="PTHR33516:SF2">
    <property type="entry name" value="LEXA REPRESSOR-RELATED"/>
    <property type="match status" value="1"/>
</dbReference>
<gene>
    <name evidence="12 16" type="primary">lexA</name>
    <name evidence="16" type="ORF">MNODULE_14475</name>
</gene>
<evidence type="ECO:0000256" key="3">
    <source>
        <dbReference type="ARBA" id="ARBA00022705"/>
    </source>
</evidence>
<dbReference type="NCBIfam" id="TIGR00498">
    <property type="entry name" value="lexA"/>
    <property type="match status" value="1"/>
</dbReference>
<evidence type="ECO:0000256" key="2">
    <source>
        <dbReference type="ARBA" id="ARBA00022491"/>
    </source>
</evidence>
<keyword evidence="17" id="KW-1185">Reference proteome</keyword>
<evidence type="ECO:0000256" key="13">
    <source>
        <dbReference type="RuleBase" id="RU003991"/>
    </source>
</evidence>
<dbReference type="InterPro" id="IPR015927">
    <property type="entry name" value="Peptidase_S24_S26A/B/C"/>
</dbReference>
<dbReference type="InterPro" id="IPR036286">
    <property type="entry name" value="LexA/Signal_pep-like_sf"/>
</dbReference>
<keyword evidence="3 12" id="KW-0235">DNA replication</keyword>
<evidence type="ECO:0000256" key="12">
    <source>
        <dbReference type="HAMAP-Rule" id="MF_00015"/>
    </source>
</evidence>
<keyword evidence="5 12" id="KW-0378">Hydrolase</keyword>
<proteinExistence type="inferred from homology"/>
<dbReference type="SUPFAM" id="SSF51306">
    <property type="entry name" value="LexA/Signal peptidase"/>
    <property type="match status" value="1"/>
</dbReference>
<keyword evidence="4 12" id="KW-0227">DNA damage</keyword>
<dbReference type="SUPFAM" id="SSF46785">
    <property type="entry name" value="Winged helix' DNA-binding domain"/>
    <property type="match status" value="1"/>
</dbReference>
<evidence type="ECO:0000259" key="14">
    <source>
        <dbReference type="Pfam" id="PF00717"/>
    </source>
</evidence>
<keyword evidence="2 12" id="KW-0678">Repressor</keyword>
<dbReference type="Pfam" id="PF01726">
    <property type="entry name" value="LexA_DNA_bind"/>
    <property type="match status" value="1"/>
</dbReference>
<dbReference type="InterPro" id="IPR006197">
    <property type="entry name" value="Peptidase_S24_LexA"/>
</dbReference>
<protein>
    <recommendedName>
        <fullName evidence="12">LexA repressor</fullName>
        <ecNumber evidence="12">3.4.21.88</ecNumber>
    </recommendedName>
</protein>
<dbReference type="InterPro" id="IPR036388">
    <property type="entry name" value="WH-like_DNA-bd_sf"/>
</dbReference>
<evidence type="ECO:0000256" key="9">
    <source>
        <dbReference type="ARBA" id="ARBA00023163"/>
    </source>
</evidence>
<dbReference type="InterPro" id="IPR050077">
    <property type="entry name" value="LexA_repressor"/>
</dbReference>
<accession>A0A7X6IBN3</accession>
<reference evidence="16 17" key="1">
    <citation type="journal article" date="2020" name="Nature">
        <title>Bacterial chemolithoautotrophy via manganese oxidation.</title>
        <authorList>
            <person name="Yu H."/>
            <person name="Leadbetter J.R."/>
        </authorList>
    </citation>
    <scope>NUCLEOTIDE SEQUENCE [LARGE SCALE GENOMIC DNA]</scope>
    <source>
        <strain evidence="16 17">Mn-1</strain>
    </source>
</reference>
<dbReference type="GO" id="GO:0006260">
    <property type="term" value="P:DNA replication"/>
    <property type="evidence" value="ECO:0007669"/>
    <property type="project" value="UniProtKB-UniRule"/>
</dbReference>
<evidence type="ECO:0000259" key="15">
    <source>
        <dbReference type="Pfam" id="PF01726"/>
    </source>
</evidence>
<evidence type="ECO:0000256" key="4">
    <source>
        <dbReference type="ARBA" id="ARBA00022763"/>
    </source>
</evidence>
<evidence type="ECO:0000256" key="1">
    <source>
        <dbReference type="ARBA" id="ARBA00007484"/>
    </source>
</evidence>
<keyword evidence="10 12" id="KW-0234">DNA repair</keyword>
<feature type="active site" description="For autocatalytic cleavage activity" evidence="12">
    <location>
        <position position="119"/>
    </location>
</feature>
<dbReference type="GO" id="GO:0045892">
    <property type="term" value="P:negative regulation of DNA-templated transcription"/>
    <property type="evidence" value="ECO:0007669"/>
    <property type="project" value="UniProtKB-UniRule"/>
</dbReference>
<evidence type="ECO:0000256" key="6">
    <source>
        <dbReference type="ARBA" id="ARBA00022813"/>
    </source>
</evidence>
<evidence type="ECO:0000256" key="7">
    <source>
        <dbReference type="ARBA" id="ARBA00023015"/>
    </source>
</evidence>
<feature type="domain" description="LexA repressor DNA-binding" evidence="15">
    <location>
        <begin position="5"/>
        <end position="66"/>
    </location>
</feature>
<dbReference type="EMBL" id="VTOW01000002">
    <property type="protein sequence ID" value="NKE71951.1"/>
    <property type="molecule type" value="Genomic_DNA"/>
</dbReference>
<dbReference type="Gene3D" id="1.10.10.10">
    <property type="entry name" value="Winged helix-like DNA-binding domain superfamily/Winged helix DNA-binding domain"/>
    <property type="match status" value="1"/>
</dbReference>
<evidence type="ECO:0000313" key="17">
    <source>
        <dbReference type="Proteomes" id="UP000534783"/>
    </source>
</evidence>
<dbReference type="CDD" id="cd06529">
    <property type="entry name" value="S24_LexA-like"/>
    <property type="match status" value="1"/>
</dbReference>
<comment type="caution">
    <text evidence="16">The sequence shown here is derived from an EMBL/GenBank/DDBJ whole genome shotgun (WGS) entry which is preliminary data.</text>
</comment>
<comment type="subunit">
    <text evidence="12">Homodimer.</text>
</comment>
<comment type="similarity">
    <text evidence="1 12 13">Belongs to the peptidase S24 family.</text>
</comment>
<dbReference type="InterPro" id="IPR039418">
    <property type="entry name" value="LexA-like"/>
</dbReference>
<dbReference type="Gene3D" id="2.10.109.10">
    <property type="entry name" value="Umud Fragment, subunit A"/>
    <property type="match status" value="1"/>
</dbReference>
<dbReference type="PANTHER" id="PTHR33516">
    <property type="entry name" value="LEXA REPRESSOR"/>
    <property type="match status" value="1"/>
</dbReference>
<dbReference type="GO" id="GO:0004252">
    <property type="term" value="F:serine-type endopeptidase activity"/>
    <property type="evidence" value="ECO:0007669"/>
    <property type="project" value="UniProtKB-UniRule"/>
</dbReference>
<dbReference type="InterPro" id="IPR036390">
    <property type="entry name" value="WH_DNA-bd_sf"/>
</dbReference>
<keyword evidence="6 12" id="KW-0068">Autocatalytic cleavage</keyword>
<dbReference type="Proteomes" id="UP000534783">
    <property type="component" value="Unassembled WGS sequence"/>
</dbReference>
<feature type="DNA-binding region" description="H-T-H motif" evidence="12">
    <location>
        <begin position="29"/>
        <end position="49"/>
    </location>
</feature>
<keyword evidence="11 12" id="KW-0742">SOS response</keyword>